<sequence length="1029" mass="110357">MKFLNRIKLARKLPVFMVGLTAIAILISSIVSYQAASKSLLVEAESKLSVVADARTTQLTDFLDSIHVDIESQAANPTVGSAVRGFGEAWRAIAEDPQGYLQKWYIEDNSFAQGEKLNLDFAEDGSAYSQVHKLYHPYFRSLVEQRGYYDVFIVNEGGDIVYSVFKEMDFATNINDGIVDGTGLQSVITAALAATEPTVVFADFQSYAPSYGAPASFIASPIIDRRGNVKGAIAFQMPISRMDAIMNSPDGLGETGEALLFGTDYTTRTSLRLDPEAKPLETPVKGPATEAALRGERGMVTALIPRAGTQAEVLIFHRPLQFEGISMGVLVSQEVNEIIAPAKALAFKMMWQGGLMILGVGIIGYLIARSVSRPLTLVERAMRTVSQGDYGISVEGIERQDEIGGIAKALDDFRGALSRAQQATRDGLFKGAAFEGSSAALMMINTDFEVIYMNSAASALMKAHDTSFRQTVPSFDAEKIVGQTIDIFYKNPKEIRQTLSDPAKLPFYTDMKVGETYLALDVNAVVDLEGQQIGCVMEWKDVTEMRKNAAIIEALDANQAKAEFSLDGKLLVANENFCKLAGATSEELVGRDHDHLFAFDPALAAKRGAVWDRVTAGESVYGRFNLTDGAGATSIIDGAFSPVKEQGGKPFRVILLGNDITQSQQALRDGEVRREEMQAAQQSVVDALRVGLKKLADGDLTSKIETVFAQDYETLRADFNLAMENLLNAMSSVVENADMIRGEASEISNAADDLSRRTEKQAATLEETATALDQLTSSVRSAADGANQASEMVASAKSNAEASGKVVEEAVRAMSEIESSSEQISKITSVIDDIAFQTNLLALNAGVEAARAGEAGRGFAVVASEVRALAQRSSDAAREINDLISQSGTHVKRGVSLVGDTGEALRGIVVSVSEIANHVAEIAVSSREQSSGLAEINIAVNQLDQVTQQNAAMFEETTAASHSLTREAETLTVTMARFTIDSGRRQAAARAPATPPAQTRAAVTAPVVKQAVNAPEMPGAASDGGWEDF</sequence>
<dbReference type="SUPFAM" id="SSF158472">
    <property type="entry name" value="HAMP domain-like"/>
    <property type="match status" value="1"/>
</dbReference>
<dbReference type="GO" id="GO:0007165">
    <property type="term" value="P:signal transduction"/>
    <property type="evidence" value="ECO:0007669"/>
    <property type="project" value="UniProtKB-KW"/>
</dbReference>
<dbReference type="CDD" id="cd11386">
    <property type="entry name" value="MCP_signal"/>
    <property type="match status" value="1"/>
</dbReference>
<dbReference type="PROSITE" id="PS50111">
    <property type="entry name" value="CHEMOTAXIS_TRANSDUC_2"/>
    <property type="match status" value="1"/>
</dbReference>
<dbReference type="GO" id="GO:0006935">
    <property type="term" value="P:chemotaxis"/>
    <property type="evidence" value="ECO:0007669"/>
    <property type="project" value="UniProtKB-KW"/>
</dbReference>
<evidence type="ECO:0000259" key="8">
    <source>
        <dbReference type="PROSITE" id="PS50885"/>
    </source>
</evidence>
<name>A0A1Y5T7Z9_9RHOB</name>
<dbReference type="GO" id="GO:0016020">
    <property type="term" value="C:membrane"/>
    <property type="evidence" value="ECO:0007669"/>
    <property type="project" value="UniProtKB-SubCell"/>
</dbReference>
<feature type="domain" description="HAMP" evidence="8">
    <location>
        <begin position="369"/>
        <end position="422"/>
    </location>
</feature>
<keyword evidence="4" id="KW-0807">Transducer</keyword>
<dbReference type="InterPro" id="IPR035965">
    <property type="entry name" value="PAS-like_dom_sf"/>
</dbReference>
<dbReference type="PANTHER" id="PTHR43531:SF11">
    <property type="entry name" value="METHYL-ACCEPTING CHEMOTAXIS PROTEIN 3"/>
    <property type="match status" value="1"/>
</dbReference>
<dbReference type="Pfam" id="PF00015">
    <property type="entry name" value="MCPsignal"/>
    <property type="match status" value="1"/>
</dbReference>
<comment type="subcellular location">
    <subcellularLocation>
        <location evidence="1">Membrane</location>
    </subcellularLocation>
</comment>
<accession>A0A1Y5T7Z9</accession>
<dbReference type="OrthoDB" id="354287at2"/>
<organism evidence="9 10">
    <name type="scientific">Aquimixticola soesokkakensis</name>
    <dbReference type="NCBI Taxonomy" id="1519096"/>
    <lineage>
        <taxon>Bacteria</taxon>
        <taxon>Pseudomonadati</taxon>
        <taxon>Pseudomonadota</taxon>
        <taxon>Alphaproteobacteria</taxon>
        <taxon>Rhodobacterales</taxon>
        <taxon>Paracoccaceae</taxon>
        <taxon>Aquimixticola</taxon>
    </lineage>
</organism>
<comment type="similarity">
    <text evidence="3">Belongs to the methyl-accepting chemotaxis (MCP) protein family.</text>
</comment>
<keyword evidence="5" id="KW-0472">Membrane</keyword>
<dbReference type="PROSITE" id="PS50885">
    <property type="entry name" value="HAMP"/>
    <property type="match status" value="2"/>
</dbReference>
<dbReference type="InterPro" id="IPR004090">
    <property type="entry name" value="Chemotax_Me-accpt_rcpt"/>
</dbReference>
<dbReference type="Pfam" id="PF00672">
    <property type="entry name" value="HAMP"/>
    <property type="match status" value="1"/>
</dbReference>
<dbReference type="SUPFAM" id="SSF58104">
    <property type="entry name" value="Methyl-accepting chemotaxis protein (MCP) signaling domain"/>
    <property type="match status" value="1"/>
</dbReference>
<dbReference type="Gene3D" id="3.30.450.20">
    <property type="entry name" value="PAS domain"/>
    <property type="match status" value="2"/>
</dbReference>
<dbReference type="InterPro" id="IPR000014">
    <property type="entry name" value="PAS"/>
</dbReference>
<dbReference type="RefSeq" id="WP_085837284.1">
    <property type="nucleotide sequence ID" value="NZ_FWFS01000009.1"/>
</dbReference>
<evidence type="ECO:0000313" key="10">
    <source>
        <dbReference type="Proteomes" id="UP000193862"/>
    </source>
</evidence>
<evidence type="ECO:0000313" key="9">
    <source>
        <dbReference type="EMBL" id="SLN57834.1"/>
    </source>
</evidence>
<dbReference type="PROSITE" id="PS50112">
    <property type="entry name" value="PAS"/>
    <property type="match status" value="1"/>
</dbReference>
<evidence type="ECO:0000259" key="6">
    <source>
        <dbReference type="PROSITE" id="PS50111"/>
    </source>
</evidence>
<dbReference type="Proteomes" id="UP000193862">
    <property type="component" value="Unassembled WGS sequence"/>
</dbReference>
<dbReference type="Pfam" id="PF13426">
    <property type="entry name" value="PAS_9"/>
    <property type="match status" value="2"/>
</dbReference>
<evidence type="ECO:0000256" key="5">
    <source>
        <dbReference type="SAM" id="Phobius"/>
    </source>
</evidence>
<dbReference type="AlphaFoldDB" id="A0A1Y5T7Z9"/>
<dbReference type="CDD" id="cd00130">
    <property type="entry name" value="PAS"/>
    <property type="match status" value="1"/>
</dbReference>
<feature type="domain" description="Methyl-accepting transducer" evidence="6">
    <location>
        <begin position="736"/>
        <end position="965"/>
    </location>
</feature>
<dbReference type="SMART" id="SM00304">
    <property type="entry name" value="HAMP"/>
    <property type="match status" value="2"/>
</dbReference>
<dbReference type="SMART" id="SM00283">
    <property type="entry name" value="MA"/>
    <property type="match status" value="1"/>
</dbReference>
<dbReference type="SUPFAM" id="SSF55785">
    <property type="entry name" value="PYP-like sensor domain (PAS domain)"/>
    <property type="match status" value="1"/>
</dbReference>
<evidence type="ECO:0000256" key="2">
    <source>
        <dbReference type="ARBA" id="ARBA00022500"/>
    </source>
</evidence>
<evidence type="ECO:0000256" key="4">
    <source>
        <dbReference type="PROSITE-ProRule" id="PRU00284"/>
    </source>
</evidence>
<dbReference type="Gene3D" id="6.10.340.10">
    <property type="match status" value="1"/>
</dbReference>
<reference evidence="9 10" key="1">
    <citation type="submission" date="2017-03" db="EMBL/GenBank/DDBJ databases">
        <authorList>
            <person name="Afonso C.L."/>
            <person name="Miller P.J."/>
            <person name="Scott M.A."/>
            <person name="Spackman E."/>
            <person name="Goraichik I."/>
            <person name="Dimitrov K.M."/>
            <person name="Suarez D.L."/>
            <person name="Swayne D.E."/>
        </authorList>
    </citation>
    <scope>NUCLEOTIDE SEQUENCE [LARGE SCALE GENOMIC DNA]</scope>
    <source>
        <strain evidence="9 10">CECT 8620</strain>
    </source>
</reference>
<dbReference type="Gene3D" id="1.10.287.950">
    <property type="entry name" value="Methyl-accepting chemotaxis protein"/>
    <property type="match status" value="1"/>
</dbReference>
<evidence type="ECO:0000259" key="7">
    <source>
        <dbReference type="PROSITE" id="PS50112"/>
    </source>
</evidence>
<keyword evidence="5" id="KW-1133">Transmembrane helix</keyword>
<dbReference type="InterPro" id="IPR051310">
    <property type="entry name" value="MCP_chemotaxis"/>
</dbReference>
<keyword evidence="2" id="KW-0145">Chemotaxis</keyword>
<feature type="domain" description="HAMP" evidence="8">
    <location>
        <begin position="679"/>
        <end position="731"/>
    </location>
</feature>
<evidence type="ECO:0000256" key="1">
    <source>
        <dbReference type="ARBA" id="ARBA00004370"/>
    </source>
</evidence>
<dbReference type="InterPro" id="IPR004089">
    <property type="entry name" value="MCPsignal_dom"/>
</dbReference>
<dbReference type="GO" id="GO:0004888">
    <property type="term" value="F:transmembrane signaling receptor activity"/>
    <property type="evidence" value="ECO:0007669"/>
    <property type="project" value="InterPro"/>
</dbReference>
<dbReference type="PANTHER" id="PTHR43531">
    <property type="entry name" value="PROTEIN ICFG"/>
    <property type="match status" value="1"/>
</dbReference>
<keyword evidence="5" id="KW-0812">Transmembrane</keyword>
<dbReference type="FunFam" id="1.10.287.950:FF:000001">
    <property type="entry name" value="Methyl-accepting chemotaxis sensory transducer"/>
    <property type="match status" value="1"/>
</dbReference>
<proteinExistence type="inferred from homology"/>
<dbReference type="InterPro" id="IPR003660">
    <property type="entry name" value="HAMP_dom"/>
</dbReference>
<keyword evidence="10" id="KW-1185">Reference proteome</keyword>
<dbReference type="NCBIfam" id="TIGR00229">
    <property type="entry name" value="sensory_box"/>
    <property type="match status" value="1"/>
</dbReference>
<feature type="domain" description="PAS" evidence="7">
    <location>
        <begin position="565"/>
        <end position="591"/>
    </location>
</feature>
<protein>
    <submittedName>
        <fullName evidence="9">Methyl-accepting chemotaxis protein I</fullName>
    </submittedName>
</protein>
<dbReference type="EMBL" id="FWFS01000009">
    <property type="protein sequence ID" value="SLN57834.1"/>
    <property type="molecule type" value="Genomic_DNA"/>
</dbReference>
<evidence type="ECO:0000256" key="3">
    <source>
        <dbReference type="ARBA" id="ARBA00029447"/>
    </source>
</evidence>
<feature type="transmembrane region" description="Helical" evidence="5">
    <location>
        <begin position="12"/>
        <end position="33"/>
    </location>
</feature>
<gene>
    <name evidence="9" type="primary">tsr_2</name>
    <name evidence="9" type="ORF">AQS8620_02580</name>
</gene>
<dbReference type="CDD" id="cd06225">
    <property type="entry name" value="HAMP"/>
    <property type="match status" value="1"/>
</dbReference>
<dbReference type="PRINTS" id="PR00260">
    <property type="entry name" value="CHEMTRNSDUCR"/>
</dbReference>